<evidence type="ECO:0000313" key="2">
    <source>
        <dbReference type="Proteomes" id="UP000253606"/>
    </source>
</evidence>
<dbReference type="EMBL" id="CP030840">
    <property type="protein sequence ID" value="AXC15741.1"/>
    <property type="molecule type" value="Genomic_DNA"/>
</dbReference>
<keyword evidence="2" id="KW-1185">Reference proteome</keyword>
<name>A0A2Z5G9C3_9BACT</name>
<dbReference type="AlphaFoldDB" id="A0A2Z5G9C3"/>
<organism evidence="1 2">
    <name type="scientific">Acidisarcina polymorpha</name>
    <dbReference type="NCBI Taxonomy" id="2211140"/>
    <lineage>
        <taxon>Bacteria</taxon>
        <taxon>Pseudomonadati</taxon>
        <taxon>Acidobacteriota</taxon>
        <taxon>Terriglobia</taxon>
        <taxon>Terriglobales</taxon>
        <taxon>Acidobacteriaceae</taxon>
        <taxon>Acidisarcina</taxon>
    </lineage>
</organism>
<accession>A0A2Z5G9C3</accession>
<evidence type="ECO:0000313" key="1">
    <source>
        <dbReference type="EMBL" id="AXC15741.1"/>
    </source>
</evidence>
<proteinExistence type="predicted"/>
<dbReference type="Proteomes" id="UP000253606">
    <property type="component" value="Chromosome"/>
</dbReference>
<protein>
    <submittedName>
        <fullName evidence="1">Uncharacterized protein</fullName>
    </submittedName>
</protein>
<sequence length="39" mass="4461">MTGTNGDLETLRVLKHACPTWIRFSSSSKQDRRQQQING</sequence>
<reference evidence="1 2" key="1">
    <citation type="journal article" date="2018" name="Front. Microbiol.">
        <title>Hydrolytic Capabilities as a Key to Environmental Success: Chitinolytic and Cellulolytic Acidobacteria From Acidic Sub-arctic Soils and Boreal Peatlands.</title>
        <authorList>
            <person name="Belova S.E."/>
            <person name="Ravin N.V."/>
            <person name="Pankratov T.A."/>
            <person name="Rakitin A.L."/>
            <person name="Ivanova A.A."/>
            <person name="Beletsky A.V."/>
            <person name="Mardanov A.V."/>
            <person name="Sinninghe Damste J.S."/>
            <person name="Dedysh S.N."/>
        </authorList>
    </citation>
    <scope>NUCLEOTIDE SEQUENCE [LARGE SCALE GENOMIC DNA]</scope>
    <source>
        <strain evidence="1 2">SBC82</strain>
    </source>
</reference>
<gene>
    <name evidence="1" type="ORF">ACPOL_6521</name>
</gene>
<dbReference type="KEGG" id="abas:ACPOL_6521"/>